<dbReference type="PANTHER" id="PTHR22844">
    <property type="entry name" value="F-BOX AND WD40 DOMAIN PROTEIN"/>
    <property type="match status" value="1"/>
</dbReference>
<keyword evidence="2" id="KW-0677">Repeat</keyword>
<feature type="repeat" description="WD" evidence="3">
    <location>
        <begin position="76"/>
        <end position="117"/>
    </location>
</feature>
<dbReference type="EMBL" id="CP136898">
    <property type="protein sequence ID" value="WOL20498.1"/>
    <property type="molecule type" value="Genomic_DNA"/>
</dbReference>
<proteinExistence type="predicted"/>
<dbReference type="Gene3D" id="2.130.10.10">
    <property type="entry name" value="YVTN repeat-like/Quinoprotein amine dehydrogenase"/>
    <property type="match status" value="1"/>
</dbReference>
<evidence type="ECO:0000256" key="1">
    <source>
        <dbReference type="ARBA" id="ARBA00022574"/>
    </source>
</evidence>
<sequence length="183" mass="20283">MCRFSPKIGLVKAIVVASDRIFTGHQDGKIRVWKTSSKYPSIHKRLGSIPRLKDFLKSSINPSNYVEVRCHRSTVRLHHFDAVSCLSLDEEAGILYSRSWDKTVKVWRISNSKCLESIKAHDDAINSVAIGFGGFLFTGSADETVKVWRRESTGRGGATRHVLVQGLLKQDSAVTVVVVSEAA</sequence>
<dbReference type="PANTHER" id="PTHR22844:SF370">
    <property type="entry name" value="OS12G0594000 PROTEIN"/>
    <property type="match status" value="1"/>
</dbReference>
<evidence type="ECO:0000256" key="3">
    <source>
        <dbReference type="PROSITE-ProRule" id="PRU00221"/>
    </source>
</evidence>
<accession>A0AAQ3L827</accession>
<dbReference type="AlphaFoldDB" id="A0AAQ3L827"/>
<dbReference type="InterPro" id="IPR045182">
    <property type="entry name" value="JINGUBANG-like"/>
</dbReference>
<dbReference type="SMART" id="SM00320">
    <property type="entry name" value="WD40"/>
    <property type="match status" value="3"/>
</dbReference>
<name>A0AAQ3L827_9LILI</name>
<reference evidence="4 5" key="1">
    <citation type="submission" date="2023-10" db="EMBL/GenBank/DDBJ databases">
        <title>Chromosome-scale genome assembly provides insights into flower coloration mechanisms of Canna indica.</title>
        <authorList>
            <person name="Li C."/>
        </authorList>
    </citation>
    <scope>NUCLEOTIDE SEQUENCE [LARGE SCALE GENOMIC DNA]</scope>
    <source>
        <tissue evidence="4">Flower</tissue>
    </source>
</reference>
<gene>
    <name evidence="4" type="ORF">Cni_G29303</name>
</gene>
<dbReference type="InterPro" id="IPR020472">
    <property type="entry name" value="WD40_PAC1"/>
</dbReference>
<dbReference type="FunFam" id="2.130.10.10:FF:000775">
    <property type="entry name" value="BnaA09g28200D protein"/>
    <property type="match status" value="1"/>
</dbReference>
<evidence type="ECO:0000313" key="4">
    <source>
        <dbReference type="EMBL" id="WOL20498.1"/>
    </source>
</evidence>
<evidence type="ECO:0000313" key="5">
    <source>
        <dbReference type="Proteomes" id="UP001327560"/>
    </source>
</evidence>
<dbReference type="InterPro" id="IPR015943">
    <property type="entry name" value="WD40/YVTN_repeat-like_dom_sf"/>
</dbReference>
<dbReference type="SUPFAM" id="SSF50978">
    <property type="entry name" value="WD40 repeat-like"/>
    <property type="match status" value="1"/>
</dbReference>
<dbReference type="PROSITE" id="PS50294">
    <property type="entry name" value="WD_REPEATS_REGION"/>
    <property type="match status" value="1"/>
</dbReference>
<dbReference type="PRINTS" id="PR00320">
    <property type="entry name" value="GPROTEINBRPT"/>
</dbReference>
<dbReference type="InterPro" id="IPR036322">
    <property type="entry name" value="WD40_repeat_dom_sf"/>
</dbReference>
<protein>
    <submittedName>
        <fullName evidence="4">WD-40 repeat family protein</fullName>
    </submittedName>
</protein>
<keyword evidence="5" id="KW-1185">Reference proteome</keyword>
<dbReference type="PROSITE" id="PS50082">
    <property type="entry name" value="WD_REPEATS_2"/>
    <property type="match status" value="2"/>
</dbReference>
<dbReference type="Proteomes" id="UP001327560">
    <property type="component" value="Chromosome 9"/>
</dbReference>
<feature type="repeat" description="WD" evidence="3">
    <location>
        <begin position="118"/>
        <end position="148"/>
    </location>
</feature>
<organism evidence="4 5">
    <name type="scientific">Canna indica</name>
    <name type="common">Indian-shot</name>
    <dbReference type="NCBI Taxonomy" id="4628"/>
    <lineage>
        <taxon>Eukaryota</taxon>
        <taxon>Viridiplantae</taxon>
        <taxon>Streptophyta</taxon>
        <taxon>Embryophyta</taxon>
        <taxon>Tracheophyta</taxon>
        <taxon>Spermatophyta</taxon>
        <taxon>Magnoliopsida</taxon>
        <taxon>Liliopsida</taxon>
        <taxon>Zingiberales</taxon>
        <taxon>Cannaceae</taxon>
        <taxon>Canna</taxon>
    </lineage>
</organism>
<dbReference type="Pfam" id="PF00400">
    <property type="entry name" value="WD40"/>
    <property type="match status" value="2"/>
</dbReference>
<dbReference type="InterPro" id="IPR001680">
    <property type="entry name" value="WD40_rpt"/>
</dbReference>
<evidence type="ECO:0000256" key="2">
    <source>
        <dbReference type="ARBA" id="ARBA00022737"/>
    </source>
</evidence>
<keyword evidence="1 3" id="KW-0853">WD repeat</keyword>